<dbReference type="InterPro" id="IPR009711">
    <property type="entry name" value="UPF0473"/>
</dbReference>
<evidence type="ECO:0008006" key="3">
    <source>
        <dbReference type="Google" id="ProtNLM"/>
    </source>
</evidence>
<dbReference type="Pfam" id="PF06949">
    <property type="entry name" value="DUF1292"/>
    <property type="match status" value="1"/>
</dbReference>
<dbReference type="EMBL" id="LFVU01000028">
    <property type="protein sequence ID" value="KMT20969.1"/>
    <property type="molecule type" value="Genomic_DNA"/>
</dbReference>
<dbReference type="PATRIC" id="fig|1121307.3.peg.565"/>
<dbReference type="RefSeq" id="WP_048571367.1">
    <property type="nucleotide sequence ID" value="NZ_LFVU01000028.1"/>
</dbReference>
<proteinExistence type="predicted"/>
<protein>
    <recommendedName>
        <fullName evidence="3">DUF1292 domain-containing protein</fullName>
    </recommendedName>
</protein>
<keyword evidence="2" id="KW-1185">Reference proteome</keyword>
<dbReference type="OrthoDB" id="1912763at2"/>
<accession>A0A0J8D9H1</accession>
<comment type="caution">
    <text evidence="1">The sequence shown here is derived from an EMBL/GenBank/DDBJ whole genome shotgun (WGS) entry which is preliminary data.</text>
</comment>
<gene>
    <name evidence="1" type="ORF">CLCY_1c02030</name>
</gene>
<evidence type="ECO:0000313" key="1">
    <source>
        <dbReference type="EMBL" id="KMT20969.1"/>
    </source>
</evidence>
<name>A0A0J8D9H1_CLOCY</name>
<dbReference type="STRING" id="1121307.CLCY_1c02030"/>
<evidence type="ECO:0000313" key="2">
    <source>
        <dbReference type="Proteomes" id="UP000036756"/>
    </source>
</evidence>
<organism evidence="1 2">
    <name type="scientific">Clostridium cylindrosporum DSM 605</name>
    <dbReference type="NCBI Taxonomy" id="1121307"/>
    <lineage>
        <taxon>Bacteria</taxon>
        <taxon>Bacillati</taxon>
        <taxon>Bacillota</taxon>
        <taxon>Clostridia</taxon>
        <taxon>Eubacteriales</taxon>
        <taxon>Clostridiaceae</taxon>
        <taxon>Clostridium</taxon>
    </lineage>
</organism>
<reference evidence="1 2" key="1">
    <citation type="submission" date="2015-06" db="EMBL/GenBank/DDBJ databases">
        <title>Draft genome sequence of the purine-degrading Clostridium cylindrosporum HC-1 (DSM 605).</title>
        <authorList>
            <person name="Poehlein A."/>
            <person name="Schiel-Bengelsdorf B."/>
            <person name="Bengelsdorf F."/>
            <person name="Daniel R."/>
            <person name="Duerre P."/>
        </authorList>
    </citation>
    <scope>NUCLEOTIDE SEQUENCE [LARGE SCALE GENOMIC DNA]</scope>
    <source>
        <strain evidence="1 2">DSM 605</strain>
    </source>
</reference>
<sequence length="76" mass="8618">MKGKVYSFRNEHGELVKFTAKEFLTLNGSDYVLMSPEDNTSEIDVYKFSIVNGGEALELIDNEDELTKIKEVSKVI</sequence>
<dbReference type="AlphaFoldDB" id="A0A0J8D9H1"/>
<dbReference type="Proteomes" id="UP000036756">
    <property type="component" value="Unassembled WGS sequence"/>
</dbReference>